<dbReference type="GO" id="GO:0016209">
    <property type="term" value="F:antioxidant activity"/>
    <property type="evidence" value="ECO:0007669"/>
    <property type="project" value="InterPro"/>
</dbReference>
<evidence type="ECO:0000256" key="1">
    <source>
        <dbReference type="ARBA" id="ARBA00023284"/>
    </source>
</evidence>
<accession>A3VFJ9</accession>
<dbReference type="PANTHER" id="PTHR42852">
    <property type="entry name" value="THIOL:DISULFIDE INTERCHANGE PROTEIN DSBE"/>
    <property type="match status" value="1"/>
</dbReference>
<feature type="domain" description="Thioredoxin" evidence="3">
    <location>
        <begin position="38"/>
        <end position="180"/>
    </location>
</feature>
<dbReference type="AlphaFoldDB" id="A3VFJ9"/>
<evidence type="ECO:0000256" key="2">
    <source>
        <dbReference type="SAM" id="SignalP"/>
    </source>
</evidence>
<dbReference type="InterPro" id="IPR017937">
    <property type="entry name" value="Thioredoxin_CS"/>
</dbReference>
<dbReference type="InterPro" id="IPR000866">
    <property type="entry name" value="AhpC/TSA"/>
</dbReference>
<dbReference type="PROSITE" id="PS51352">
    <property type="entry name" value="THIOREDOXIN_2"/>
    <property type="match status" value="1"/>
</dbReference>
<dbReference type="InterPro" id="IPR013766">
    <property type="entry name" value="Thioredoxin_domain"/>
</dbReference>
<dbReference type="InterPro" id="IPR050553">
    <property type="entry name" value="Thioredoxin_ResA/DsbE_sf"/>
</dbReference>
<dbReference type="Pfam" id="PF00578">
    <property type="entry name" value="AhpC-TSA"/>
    <property type="match status" value="1"/>
</dbReference>
<keyword evidence="5" id="KW-1185">Reference proteome</keyword>
<dbReference type="eggNOG" id="COG0526">
    <property type="taxonomic scope" value="Bacteria"/>
</dbReference>
<organism evidence="4 5">
    <name type="scientific">Maritimibacter alkaliphilus HTCC2654</name>
    <dbReference type="NCBI Taxonomy" id="314271"/>
    <lineage>
        <taxon>Bacteria</taxon>
        <taxon>Pseudomonadati</taxon>
        <taxon>Pseudomonadota</taxon>
        <taxon>Alphaproteobacteria</taxon>
        <taxon>Rhodobacterales</taxon>
        <taxon>Roseobacteraceae</taxon>
        <taxon>Maritimibacter</taxon>
    </lineage>
</organism>
<keyword evidence="1" id="KW-0676">Redox-active center</keyword>
<dbReference type="InterPro" id="IPR036249">
    <property type="entry name" value="Thioredoxin-like_sf"/>
</dbReference>
<evidence type="ECO:0000313" key="4">
    <source>
        <dbReference type="EMBL" id="EAQ13114.1"/>
    </source>
</evidence>
<dbReference type="HOGENOM" id="CLU_042529_11_0_5"/>
<dbReference type="PANTHER" id="PTHR42852:SF17">
    <property type="entry name" value="THIOREDOXIN-LIKE PROTEIN HI_1115"/>
    <property type="match status" value="1"/>
</dbReference>
<reference evidence="4 5" key="1">
    <citation type="journal article" date="2010" name="J. Bacteriol.">
        <title>Genome sequences of Pelagibaca bermudensis HTCC2601T and Maritimibacter alkaliphilus HTCC2654T, the type strains of two marine Roseobacter genera.</title>
        <authorList>
            <person name="Thrash J.C."/>
            <person name="Cho J.C."/>
            <person name="Ferriera S."/>
            <person name="Johnson J."/>
            <person name="Vergin K.L."/>
            <person name="Giovannoni S.J."/>
        </authorList>
    </citation>
    <scope>NUCLEOTIDE SEQUENCE [LARGE SCALE GENOMIC DNA]</scope>
    <source>
        <strain evidence="4 5">HTCC2654</strain>
    </source>
</reference>
<proteinExistence type="predicted"/>
<dbReference type="CDD" id="cd02966">
    <property type="entry name" value="TlpA_like_family"/>
    <property type="match status" value="1"/>
</dbReference>
<keyword evidence="2" id="KW-0732">Signal</keyword>
<dbReference type="Proteomes" id="UP000002931">
    <property type="component" value="Unassembled WGS sequence"/>
</dbReference>
<gene>
    <name evidence="4" type="ORF">RB2654_11468</name>
</gene>
<name>A3VFJ9_9RHOB</name>
<protein>
    <submittedName>
        <fullName evidence="4">Thiol:disulfide interchange protein, putative</fullName>
    </submittedName>
</protein>
<feature type="chain" id="PRO_5002660326" evidence="2">
    <location>
        <begin position="21"/>
        <end position="185"/>
    </location>
</feature>
<dbReference type="STRING" id="314271.RB2654_11468"/>
<dbReference type="SUPFAM" id="SSF52833">
    <property type="entry name" value="Thioredoxin-like"/>
    <property type="match status" value="1"/>
</dbReference>
<sequence length="185" mass="20085">MNIRTLLYAALMLGANAAFADMAQIEALKDGDMKKLMFTEAKPAGTATFTDTEGNEVSLADYRGKVVLLNFWATWCAPCRHEMPMLDALQAEYGGDDFQVVTVATGRNKEMAIVKFFEEIGVVHLPILMDPKQGLAREMGVMGLPVTVLLDREGNEIARMMGDADWSSDSAMAIIAAMIEQGAGS</sequence>
<dbReference type="GO" id="GO:0015036">
    <property type="term" value="F:disulfide oxidoreductase activity"/>
    <property type="evidence" value="ECO:0007669"/>
    <property type="project" value="UniProtKB-ARBA"/>
</dbReference>
<evidence type="ECO:0000259" key="3">
    <source>
        <dbReference type="PROSITE" id="PS51352"/>
    </source>
</evidence>
<dbReference type="Gene3D" id="3.40.30.10">
    <property type="entry name" value="Glutaredoxin"/>
    <property type="match status" value="1"/>
</dbReference>
<dbReference type="RefSeq" id="WP_008331698.1">
    <property type="nucleotide sequence ID" value="NZ_CH902578.1"/>
</dbReference>
<comment type="caution">
    <text evidence="4">The sequence shown here is derived from an EMBL/GenBank/DDBJ whole genome shotgun (WGS) entry which is preliminary data.</text>
</comment>
<dbReference type="EMBL" id="AAMT01000006">
    <property type="protein sequence ID" value="EAQ13114.1"/>
    <property type="molecule type" value="Genomic_DNA"/>
</dbReference>
<feature type="signal peptide" evidence="2">
    <location>
        <begin position="1"/>
        <end position="20"/>
    </location>
</feature>
<evidence type="ECO:0000313" key="5">
    <source>
        <dbReference type="Proteomes" id="UP000002931"/>
    </source>
</evidence>
<dbReference type="PROSITE" id="PS00194">
    <property type="entry name" value="THIOREDOXIN_1"/>
    <property type="match status" value="1"/>
</dbReference>
<dbReference type="OrthoDB" id="9799347at2"/>